<evidence type="ECO:0000259" key="11">
    <source>
        <dbReference type="Pfam" id="PF02706"/>
    </source>
</evidence>
<feature type="compositionally biased region" description="Basic and acidic residues" evidence="9">
    <location>
        <begin position="455"/>
        <end position="472"/>
    </location>
</feature>
<dbReference type="InterPro" id="IPR027417">
    <property type="entry name" value="P-loop_NTPase"/>
</dbReference>
<evidence type="ECO:0000256" key="10">
    <source>
        <dbReference type="SAM" id="Phobius"/>
    </source>
</evidence>
<dbReference type="Gene3D" id="3.40.50.300">
    <property type="entry name" value="P-loop containing nucleotide triphosphate hydrolases"/>
    <property type="match status" value="1"/>
</dbReference>
<protein>
    <submittedName>
        <fullName evidence="12">Wzz/FepE/Etk N-terminal domain-containing protein</fullName>
    </submittedName>
</protein>
<organism evidence="12">
    <name type="scientific">Streptomyces sp. R21</name>
    <dbReference type="NCBI Taxonomy" id="3238627"/>
    <lineage>
        <taxon>Bacteria</taxon>
        <taxon>Bacillati</taxon>
        <taxon>Actinomycetota</taxon>
        <taxon>Actinomycetes</taxon>
        <taxon>Kitasatosporales</taxon>
        <taxon>Streptomycetaceae</taxon>
        <taxon>Streptomyces</taxon>
    </lineage>
</organism>
<evidence type="ECO:0000256" key="7">
    <source>
        <dbReference type="ARBA" id="ARBA00022989"/>
    </source>
</evidence>
<comment type="subcellular location">
    <subcellularLocation>
        <location evidence="1">Cell membrane</location>
        <topology evidence="1">Multi-pass membrane protein</topology>
    </subcellularLocation>
</comment>
<evidence type="ECO:0000256" key="4">
    <source>
        <dbReference type="ARBA" id="ARBA00022692"/>
    </source>
</evidence>
<accession>A0AB39P2M7</accession>
<dbReference type="Pfam" id="PF02706">
    <property type="entry name" value="Wzz"/>
    <property type="match status" value="1"/>
</dbReference>
<keyword evidence="4 10" id="KW-0812">Transmembrane</keyword>
<dbReference type="GO" id="GO:0005886">
    <property type="term" value="C:plasma membrane"/>
    <property type="evidence" value="ECO:0007669"/>
    <property type="project" value="UniProtKB-SubCell"/>
</dbReference>
<evidence type="ECO:0000256" key="8">
    <source>
        <dbReference type="ARBA" id="ARBA00023136"/>
    </source>
</evidence>
<feature type="domain" description="Polysaccharide chain length determinant N-terminal" evidence="11">
    <location>
        <begin position="1"/>
        <end position="88"/>
    </location>
</feature>
<name>A0AB39P2M7_9ACTN</name>
<dbReference type="AlphaFoldDB" id="A0AB39P2M7"/>
<reference evidence="12" key="1">
    <citation type="submission" date="2024-07" db="EMBL/GenBank/DDBJ databases">
        <authorList>
            <person name="Yu S.T."/>
        </authorList>
    </citation>
    <scope>NUCLEOTIDE SEQUENCE</scope>
    <source>
        <strain evidence="12">R21</strain>
    </source>
</reference>
<evidence type="ECO:0000256" key="9">
    <source>
        <dbReference type="SAM" id="MobiDB-lite"/>
    </source>
</evidence>
<evidence type="ECO:0000313" key="12">
    <source>
        <dbReference type="EMBL" id="XDQ24584.1"/>
    </source>
</evidence>
<dbReference type="RefSeq" id="WP_369231363.1">
    <property type="nucleotide sequence ID" value="NZ_CP163435.1"/>
</dbReference>
<dbReference type="GO" id="GO:0004713">
    <property type="term" value="F:protein tyrosine kinase activity"/>
    <property type="evidence" value="ECO:0007669"/>
    <property type="project" value="TreeGrafter"/>
</dbReference>
<keyword evidence="3" id="KW-1003">Cell membrane</keyword>
<proteinExistence type="inferred from homology"/>
<feature type="transmembrane region" description="Helical" evidence="10">
    <location>
        <begin position="16"/>
        <end position="35"/>
    </location>
</feature>
<dbReference type="InterPro" id="IPR003856">
    <property type="entry name" value="LPS_length_determ_N"/>
</dbReference>
<keyword evidence="5" id="KW-0547">Nucleotide-binding</keyword>
<keyword evidence="7 10" id="KW-1133">Transmembrane helix</keyword>
<keyword evidence="8 10" id="KW-0472">Membrane</keyword>
<evidence type="ECO:0000256" key="5">
    <source>
        <dbReference type="ARBA" id="ARBA00022741"/>
    </source>
</evidence>
<evidence type="ECO:0000256" key="3">
    <source>
        <dbReference type="ARBA" id="ARBA00022475"/>
    </source>
</evidence>
<dbReference type="InterPro" id="IPR050445">
    <property type="entry name" value="Bact_polysacc_biosynth/exp"/>
</dbReference>
<comment type="similarity">
    <text evidence="2">Belongs to the CpsC/CapA family.</text>
</comment>
<dbReference type="EMBL" id="CP163435">
    <property type="protein sequence ID" value="XDQ24584.1"/>
    <property type="molecule type" value="Genomic_DNA"/>
</dbReference>
<keyword evidence="6" id="KW-0067">ATP-binding</keyword>
<gene>
    <name evidence="12" type="ORF">AB5J56_07790</name>
</gene>
<dbReference type="PANTHER" id="PTHR32309:SF13">
    <property type="entry name" value="FERRIC ENTEROBACTIN TRANSPORT PROTEIN FEPE"/>
    <property type="match status" value="1"/>
</dbReference>
<evidence type="ECO:0000256" key="1">
    <source>
        <dbReference type="ARBA" id="ARBA00004651"/>
    </source>
</evidence>
<dbReference type="InterPro" id="IPR005702">
    <property type="entry name" value="Wzc-like_C"/>
</dbReference>
<dbReference type="SUPFAM" id="SSF52540">
    <property type="entry name" value="P-loop containing nucleoside triphosphate hydrolases"/>
    <property type="match status" value="1"/>
</dbReference>
<feature type="region of interest" description="Disordered" evidence="9">
    <location>
        <begin position="438"/>
        <end position="472"/>
    </location>
</feature>
<evidence type="ECO:0000256" key="6">
    <source>
        <dbReference type="ARBA" id="ARBA00022840"/>
    </source>
</evidence>
<sequence>MDLHDYIDVLRRRWRIIAVCVLLGAAAAVAVTAIMPRVYTAKAQLFVATSDDNSSNAYQGGLFTQQRVKSYTQIVNSQVVLRPVIDQLHLNTTPEQLAGKISAQAPLDTTLVNINVQDPSAVHAQAIADATAVQLTQYIEGIEKATPDAVPLVKANVVGNSQPPTSPTSPKPALNLAIGLLAGVFVGIGAAVMRDALDTTLRTTDDIGSHLGIETLGTIPGVTRRRRADAGPGAGTTRRTEAFGQLRAHLRFAAQGSMPGSVLVAGALPHEGRTETAIGLATSVAQTGRRVVLVEADLRGPRLARDLGLLGAAGLTDVLTGRIALDEALQSWGDDRVRVLPSGPLPSDPGALLSSRDMGQILRALEAEADFVVVDSPPVLHFADAAVIAPETAGVLLVVRTGKTGRDAARRALHSLRSADAPVLGAVLLDPSAEGCADWQPPVNPAGRHSAAAPEPRHAAERTAVRESAHHE</sequence>
<dbReference type="PANTHER" id="PTHR32309">
    <property type="entry name" value="TYROSINE-PROTEIN KINASE"/>
    <property type="match status" value="1"/>
</dbReference>
<dbReference type="CDD" id="cd05387">
    <property type="entry name" value="BY-kinase"/>
    <property type="match status" value="1"/>
</dbReference>
<evidence type="ECO:0000256" key="2">
    <source>
        <dbReference type="ARBA" id="ARBA00006683"/>
    </source>
</evidence>